<dbReference type="Proteomes" id="UP000887576">
    <property type="component" value="Unplaced"/>
</dbReference>
<proteinExistence type="predicted"/>
<protein>
    <submittedName>
        <fullName evidence="2">Uncharacterized protein</fullName>
    </submittedName>
</protein>
<name>A0AC34QWM8_9BILA</name>
<reference evidence="2" key="1">
    <citation type="submission" date="2022-11" db="UniProtKB">
        <authorList>
            <consortium name="WormBaseParasite"/>
        </authorList>
    </citation>
    <scope>IDENTIFICATION</scope>
</reference>
<evidence type="ECO:0000313" key="2">
    <source>
        <dbReference type="WBParaSite" id="JU765_v2.g2015.t1"/>
    </source>
</evidence>
<accession>A0AC34QWM8</accession>
<dbReference type="WBParaSite" id="JU765_v2.g2015.t1">
    <property type="protein sequence ID" value="JU765_v2.g2015.t1"/>
    <property type="gene ID" value="JU765_v2.g2015"/>
</dbReference>
<evidence type="ECO:0000313" key="1">
    <source>
        <dbReference type="Proteomes" id="UP000887576"/>
    </source>
</evidence>
<organism evidence="1 2">
    <name type="scientific">Panagrolaimus sp. JU765</name>
    <dbReference type="NCBI Taxonomy" id="591449"/>
    <lineage>
        <taxon>Eukaryota</taxon>
        <taxon>Metazoa</taxon>
        <taxon>Ecdysozoa</taxon>
        <taxon>Nematoda</taxon>
        <taxon>Chromadorea</taxon>
        <taxon>Rhabditida</taxon>
        <taxon>Tylenchina</taxon>
        <taxon>Panagrolaimomorpha</taxon>
        <taxon>Panagrolaimoidea</taxon>
        <taxon>Panagrolaimidae</taxon>
        <taxon>Panagrolaimus</taxon>
    </lineage>
</organism>
<sequence>MNDPELKKLEDMLTQMSESKAPPGKQQIVDTTKQAINAVRHFKHVVHAIEKFVLKSRASHKLHGFYLIDSIVRQSQKKFKHKDVFKPRFAQNLKQTLQNALLCPAKDRPKIVRMINLWRANKIFEEDLLKSLLQHCSASGLSIDVESVEKAVKGDKADMSLYKSVNKENSAVKPSSSSTTHASKSASSSSQIVSESVLTKHLAVISPDYQRAFSENPTVLSQVQSLIGEKVKQKLESESKKRIKNILSAGFDYSDEEDSGDEYRGSQDSFSKEKVEKALESLLKESGIQSELRRLYLQHVGESSFGNGREESRDRKRRRSDSRERKDFRKDKEKEKDKKSREKSHRRRSSSPRDKREKERKKLGWPQETKREHFLISSRTIWLGRIPANCSESEIKNALADFGVPEKTDIIHSRACAYVTMPDRRSAYKIVDKMAHKLEISRKPVRVNWGIGQGLNSYRQLQSYWDGEYGYHQIPWSVLPDPIDPLFDGSYADVESLPPHLKDLYDERGRKKSKDVSSSVPSKVPVPLPSQIVMPPNQPEIPSQINTVAPQMNALAGFPSGMLPPGLTIPVTDVQNGGQNAGQANLNALVAAAVNSAQAGILGAAPNQLNLLNSLNAYNVQPQLGQNPVYRHDAPLPDQKLAFQQFQGNPPPHRFGNGDFSNFGSQRPYSPRSRGGFGGGQQTAFNMPDLNKPPPNIADLSGQPLRFVHPAATGPQQSLMSINPNFAQLPPNFNPSIPPPSHDADDHMDIASPEAPPGL</sequence>